<reference evidence="1" key="1">
    <citation type="submission" date="2020-03" db="EMBL/GenBank/DDBJ databases">
        <title>A high-quality chromosome-level genome assembly of a woody plant with both climbing and erect habits, Rhamnella rubrinervis.</title>
        <authorList>
            <person name="Lu Z."/>
            <person name="Yang Y."/>
            <person name="Zhu X."/>
            <person name="Sun Y."/>
        </authorList>
    </citation>
    <scope>NUCLEOTIDE SEQUENCE</scope>
    <source>
        <strain evidence="1">BYM</strain>
        <tissue evidence="1">Leaf</tissue>
    </source>
</reference>
<name>A0A8K0E779_9ROSA</name>
<dbReference type="AlphaFoldDB" id="A0A8K0E779"/>
<dbReference type="Proteomes" id="UP000796880">
    <property type="component" value="Unassembled WGS sequence"/>
</dbReference>
<protein>
    <submittedName>
        <fullName evidence="1">Uncharacterized protein</fullName>
    </submittedName>
</protein>
<sequence length="134" mass="15590">MGLVHFIFNEWSNYSGCKRSESARAMDFLSGEVGHIDSRDMLMYGDTSLIRRSKKAEKQKSLTGKRLKEIKQRCLTSLENLRMQCLKSRFLHIAQCRLSSSFERLTYLGIFGSVLIFNLGKHFFRYEKAFAYAL</sequence>
<organism evidence="1 2">
    <name type="scientific">Rhamnella rubrinervis</name>
    <dbReference type="NCBI Taxonomy" id="2594499"/>
    <lineage>
        <taxon>Eukaryota</taxon>
        <taxon>Viridiplantae</taxon>
        <taxon>Streptophyta</taxon>
        <taxon>Embryophyta</taxon>
        <taxon>Tracheophyta</taxon>
        <taxon>Spermatophyta</taxon>
        <taxon>Magnoliopsida</taxon>
        <taxon>eudicotyledons</taxon>
        <taxon>Gunneridae</taxon>
        <taxon>Pentapetalae</taxon>
        <taxon>rosids</taxon>
        <taxon>fabids</taxon>
        <taxon>Rosales</taxon>
        <taxon>Rhamnaceae</taxon>
        <taxon>rhamnoid group</taxon>
        <taxon>Rhamneae</taxon>
        <taxon>Rhamnella</taxon>
    </lineage>
</organism>
<keyword evidence="2" id="KW-1185">Reference proteome</keyword>
<proteinExistence type="predicted"/>
<gene>
    <name evidence="1" type="ORF">FNV43_RR15141</name>
</gene>
<accession>A0A8K0E779</accession>
<evidence type="ECO:0000313" key="1">
    <source>
        <dbReference type="EMBL" id="KAF3441228.1"/>
    </source>
</evidence>
<evidence type="ECO:0000313" key="2">
    <source>
        <dbReference type="Proteomes" id="UP000796880"/>
    </source>
</evidence>
<comment type="caution">
    <text evidence="1">The sequence shown here is derived from an EMBL/GenBank/DDBJ whole genome shotgun (WGS) entry which is preliminary data.</text>
</comment>
<dbReference type="EMBL" id="VOIH02000007">
    <property type="protein sequence ID" value="KAF3441228.1"/>
    <property type="molecule type" value="Genomic_DNA"/>
</dbReference>